<dbReference type="SUPFAM" id="SSF57288">
    <property type="entry name" value="Midkine"/>
    <property type="match status" value="1"/>
</dbReference>
<feature type="domain" description="Pleiotrophin/Midkine C-terminal" evidence="7">
    <location>
        <begin position="188"/>
        <end position="234"/>
    </location>
</feature>
<feature type="domain" description="Pleiotrophin/Midkine C-terminal" evidence="7">
    <location>
        <begin position="30"/>
        <end position="77"/>
    </location>
</feature>
<name>A0A9D4D158_DREPO</name>
<evidence type="ECO:0000256" key="5">
    <source>
        <dbReference type="ARBA" id="ARBA00023157"/>
    </source>
</evidence>
<evidence type="ECO:0000256" key="1">
    <source>
        <dbReference type="ARBA" id="ARBA00004613"/>
    </source>
</evidence>
<dbReference type="FunFam" id="2.30.90.10:FF:000001">
    <property type="entry name" value="Pleiotrophin"/>
    <property type="match status" value="1"/>
</dbReference>
<dbReference type="GO" id="GO:0048332">
    <property type="term" value="P:mesoderm morphogenesis"/>
    <property type="evidence" value="ECO:0007669"/>
    <property type="project" value="TreeGrafter"/>
</dbReference>
<proteinExistence type="inferred from homology"/>
<dbReference type="Pfam" id="PF01091">
    <property type="entry name" value="PTN_MK_C"/>
    <property type="match status" value="5"/>
</dbReference>
<keyword evidence="5" id="KW-1015">Disulfide bond</keyword>
<feature type="domain" description="Pleiotrophin/Midkine C-terminal" evidence="7">
    <location>
        <begin position="280"/>
        <end position="329"/>
    </location>
</feature>
<dbReference type="AlphaFoldDB" id="A0A9D4D158"/>
<feature type="domain" description="Pleiotrophin/Midkine C-terminal" evidence="7">
    <location>
        <begin position="82"/>
        <end position="133"/>
    </location>
</feature>
<evidence type="ECO:0000256" key="2">
    <source>
        <dbReference type="ARBA" id="ARBA00005403"/>
    </source>
</evidence>
<keyword evidence="4" id="KW-0732">Signal</keyword>
<accession>A0A9D4D158</accession>
<evidence type="ECO:0000256" key="4">
    <source>
        <dbReference type="ARBA" id="ARBA00022729"/>
    </source>
</evidence>
<evidence type="ECO:0000313" key="8">
    <source>
        <dbReference type="EMBL" id="KAH3736085.1"/>
    </source>
</evidence>
<reference evidence="8" key="2">
    <citation type="submission" date="2020-11" db="EMBL/GenBank/DDBJ databases">
        <authorList>
            <person name="McCartney M.A."/>
            <person name="Auch B."/>
            <person name="Kono T."/>
            <person name="Mallez S."/>
            <person name="Becker A."/>
            <person name="Gohl D.M."/>
            <person name="Silverstein K.A.T."/>
            <person name="Koren S."/>
            <person name="Bechman K.B."/>
            <person name="Herman A."/>
            <person name="Abrahante J.E."/>
            <person name="Garbe J."/>
        </authorList>
    </citation>
    <scope>NUCLEOTIDE SEQUENCE</scope>
    <source>
        <strain evidence="8">Duluth1</strain>
        <tissue evidence="8">Whole animal</tissue>
    </source>
</reference>
<protein>
    <recommendedName>
        <fullName evidence="7">Pleiotrophin/Midkine C-terminal domain-containing protein</fullName>
    </recommendedName>
</protein>
<dbReference type="Proteomes" id="UP000828390">
    <property type="component" value="Unassembled WGS sequence"/>
</dbReference>
<comment type="similarity">
    <text evidence="2">Belongs to the pleiotrophin family.</text>
</comment>
<dbReference type="InterPro" id="IPR038130">
    <property type="entry name" value="PTN/MK_C_dom_sf"/>
</dbReference>
<reference evidence="8" key="1">
    <citation type="journal article" date="2019" name="bioRxiv">
        <title>The Genome of the Zebra Mussel, Dreissena polymorpha: A Resource for Invasive Species Research.</title>
        <authorList>
            <person name="McCartney M.A."/>
            <person name="Auch B."/>
            <person name="Kono T."/>
            <person name="Mallez S."/>
            <person name="Zhang Y."/>
            <person name="Obille A."/>
            <person name="Becker A."/>
            <person name="Abrahante J.E."/>
            <person name="Garbe J."/>
            <person name="Badalamenti J.P."/>
            <person name="Herman A."/>
            <person name="Mangelson H."/>
            <person name="Liachko I."/>
            <person name="Sullivan S."/>
            <person name="Sone E.D."/>
            <person name="Koren S."/>
            <person name="Silverstein K.A.T."/>
            <person name="Beckman K.B."/>
            <person name="Gohl D.M."/>
        </authorList>
    </citation>
    <scope>NUCLEOTIDE SEQUENCE</scope>
    <source>
        <strain evidence="8">Duluth1</strain>
        <tissue evidence="8">Whole animal</tissue>
    </source>
</reference>
<evidence type="ECO:0000256" key="6">
    <source>
        <dbReference type="SAM" id="MobiDB-lite"/>
    </source>
</evidence>
<organism evidence="8 9">
    <name type="scientific">Dreissena polymorpha</name>
    <name type="common">Zebra mussel</name>
    <name type="synonym">Mytilus polymorpha</name>
    <dbReference type="NCBI Taxonomy" id="45954"/>
    <lineage>
        <taxon>Eukaryota</taxon>
        <taxon>Metazoa</taxon>
        <taxon>Spiralia</taxon>
        <taxon>Lophotrochozoa</taxon>
        <taxon>Mollusca</taxon>
        <taxon>Bivalvia</taxon>
        <taxon>Autobranchia</taxon>
        <taxon>Heteroconchia</taxon>
        <taxon>Euheterodonta</taxon>
        <taxon>Imparidentia</taxon>
        <taxon>Neoheterodontei</taxon>
        <taxon>Myida</taxon>
        <taxon>Dreissenoidea</taxon>
        <taxon>Dreissenidae</taxon>
        <taxon>Dreissena</taxon>
    </lineage>
</organism>
<dbReference type="GO" id="GO:0008201">
    <property type="term" value="F:heparin binding"/>
    <property type="evidence" value="ECO:0007669"/>
    <property type="project" value="TreeGrafter"/>
</dbReference>
<keyword evidence="9" id="KW-1185">Reference proteome</keyword>
<dbReference type="PANTHER" id="PTHR21050">
    <property type="entry name" value="MIDKINE AND PLEIOTROPHIN 1, ISOFORM A-RELATED"/>
    <property type="match status" value="1"/>
</dbReference>
<evidence type="ECO:0000313" key="9">
    <source>
        <dbReference type="Proteomes" id="UP000828390"/>
    </source>
</evidence>
<dbReference type="GO" id="GO:0008083">
    <property type="term" value="F:growth factor activity"/>
    <property type="evidence" value="ECO:0007669"/>
    <property type="project" value="InterPro"/>
</dbReference>
<dbReference type="EMBL" id="JAIWYP010000011">
    <property type="protein sequence ID" value="KAH3736085.1"/>
    <property type="molecule type" value="Genomic_DNA"/>
</dbReference>
<dbReference type="Gene3D" id="2.30.90.10">
    <property type="entry name" value="Heparin-binding Growth Factor, Midkine, Chain A- C-terminal Domain"/>
    <property type="match status" value="7"/>
</dbReference>
<dbReference type="PANTHER" id="PTHR21050:SF1">
    <property type="entry name" value="MIDKINE AND PLEIOTROPHIN 1, ISOFORM A-RELATED"/>
    <property type="match status" value="1"/>
</dbReference>
<feature type="region of interest" description="Disordered" evidence="6">
    <location>
        <begin position="1"/>
        <end position="20"/>
    </location>
</feature>
<comment type="subcellular location">
    <subcellularLocation>
        <location evidence="1">Secreted</location>
    </subcellularLocation>
</comment>
<feature type="domain" description="Pleiotrophin/Midkine C-terminal" evidence="7">
    <location>
        <begin position="135"/>
        <end position="180"/>
    </location>
</feature>
<evidence type="ECO:0000256" key="3">
    <source>
        <dbReference type="ARBA" id="ARBA00022525"/>
    </source>
</evidence>
<dbReference type="InterPro" id="IPR020090">
    <property type="entry name" value="PTN/MK_C_dom"/>
</dbReference>
<gene>
    <name evidence="8" type="ORF">DPMN_042645</name>
</gene>
<keyword evidence="3" id="KW-0964">Secreted</keyword>
<dbReference type="InterPro" id="IPR020091">
    <property type="entry name" value="PTN/MK_diS_sf"/>
</dbReference>
<evidence type="ECO:0000259" key="7">
    <source>
        <dbReference type="Pfam" id="PF01091"/>
    </source>
</evidence>
<sequence>MLMTLKTGGSQCPQTKTREKDCKRQKKSSKGCVYKKGRWGECDQTTNVKVMVKTLKRGDPNTCKPTMTVEKICKRKHQGLKSNCKYIKASKWGKCDPKTGLKSREMVLKKGRCQPRINETRPCGNKKKKKEENQNGCKYDKSAWRPCEAASNTVSRTLTLIEGDPSVCNATKVQTKKCKDRHLRPHLCKYRRTSWGECDVTTNMRQMVKTLKRGDPAKCEPTQTIEKKCKSKKNNVNVCQYKMEPWSGCDLTTNTITRRQVLTSGPATCTPVKQYSRNCKKQCRFESGEWSACDKETYQTTRVDRLRPGSLATCPSARVLSKKCGKGEKKCVYGTGTWSECDTTENPMRTRTQILISGGSNCKQEKITKKSCKKKNGQVRCFYGPWGEFDACKNGVQKKIRHVIQGGLECELKSVKMKAC</sequence>
<comment type="caution">
    <text evidence="8">The sequence shown here is derived from an EMBL/GenBank/DDBJ whole genome shotgun (WGS) entry which is preliminary data.</text>
</comment>
<dbReference type="GO" id="GO:0005576">
    <property type="term" value="C:extracellular region"/>
    <property type="evidence" value="ECO:0007669"/>
    <property type="project" value="UniProtKB-SubCell"/>
</dbReference>